<dbReference type="PANTHER" id="PTHR43085:SF1">
    <property type="entry name" value="PSEUDOURIDINE KINASE-RELATED"/>
    <property type="match status" value="1"/>
</dbReference>
<evidence type="ECO:0000256" key="4">
    <source>
        <dbReference type="ARBA" id="ARBA00022777"/>
    </source>
</evidence>
<sequence>MRVVSIGDLVTDYYYKNGKLIGVSGGMSSHNIIANITKMKLDTAVFGVCGNDITGRISIKSLKDIGVNVDNIEIKKDLKTRCFHVSYFDNDGKLEFKSKKRCPLCNEKRWYEPSKIDSNKILTKIKEDDILVFDNLNNENQNIIDNCQNRKMLDIGQYFEFENYNNEEIVNKLYNKFDIINLNERVEQYLINRFHLNNSKDIFNMLKPNLIIITRGQRGSDFICQEFNINMKLENPAEEIDPTGAGDAFFALFISEYIKNKFIVSRRFIEITFEKATKLTKKVVKSFGARGHINSLYKIKKLNNYCTCQNFEIKAPRKNKTCNININNLETRVINALNSNAYHKLEKINFNEIKNSLFIGTGGSLAGTTFASKVINNLYGTNIISSLPRDVYYRNNKQIDKVFLFSYSGTTSDLLTGTANIDNSKKYIITKGPIKKINTTMNIPKTNIITYRTNNNKSRERGFLSFEGVLSPASLFLKLYLKQTTKDDEIKFIKNRFKYWKEHFKTYFKDNKQELQNFFTKENIFSIFTGDYTEAASTDLESKITESGIFNCILHEKKNFSHGRFINYEYLSKKKNIYFKQKTTGPYEEGLLNYLKDGDNLIIESNYDGILCEYDLLIATQYLIYYIAKLLDIDISKPAYSEEAMKIYFYKGNL</sequence>
<dbReference type="InterPro" id="IPR046348">
    <property type="entry name" value="SIS_dom_sf"/>
</dbReference>
<gene>
    <name evidence="7" type="ORF">IAB27_02235</name>
</gene>
<dbReference type="GO" id="GO:0016301">
    <property type="term" value="F:kinase activity"/>
    <property type="evidence" value="ECO:0007669"/>
    <property type="project" value="UniProtKB-KW"/>
</dbReference>
<evidence type="ECO:0000256" key="2">
    <source>
        <dbReference type="ARBA" id="ARBA00022679"/>
    </source>
</evidence>
<dbReference type="Gene3D" id="3.40.1190.20">
    <property type="match status" value="1"/>
</dbReference>
<dbReference type="InterPro" id="IPR050306">
    <property type="entry name" value="PfkB_Carbo_kinase"/>
</dbReference>
<keyword evidence="2" id="KW-0808">Transferase</keyword>
<protein>
    <recommendedName>
        <fullName evidence="6">Carbohydrate kinase PfkB domain-containing protein</fullName>
    </recommendedName>
</protein>
<comment type="similarity">
    <text evidence="1">Belongs to the carbohydrate kinase PfkB family.</text>
</comment>
<keyword evidence="5" id="KW-0067">ATP-binding</keyword>
<dbReference type="GO" id="GO:0005524">
    <property type="term" value="F:ATP binding"/>
    <property type="evidence" value="ECO:0007669"/>
    <property type="project" value="UniProtKB-KW"/>
</dbReference>
<dbReference type="Proteomes" id="UP000886786">
    <property type="component" value="Unassembled WGS sequence"/>
</dbReference>
<dbReference type="AlphaFoldDB" id="A0A9D0ZS08"/>
<comment type="caution">
    <text evidence="7">The sequence shown here is derived from an EMBL/GenBank/DDBJ whole genome shotgun (WGS) entry which is preliminary data.</text>
</comment>
<evidence type="ECO:0000259" key="6">
    <source>
        <dbReference type="Pfam" id="PF00294"/>
    </source>
</evidence>
<evidence type="ECO:0000256" key="5">
    <source>
        <dbReference type="ARBA" id="ARBA00022840"/>
    </source>
</evidence>
<evidence type="ECO:0000256" key="1">
    <source>
        <dbReference type="ARBA" id="ARBA00010688"/>
    </source>
</evidence>
<dbReference type="Gene3D" id="3.40.50.10490">
    <property type="entry name" value="Glucose-6-phosphate isomerase like protein, domain 1"/>
    <property type="match status" value="1"/>
</dbReference>
<dbReference type="InterPro" id="IPR029056">
    <property type="entry name" value="Ribokinase-like"/>
</dbReference>
<feature type="domain" description="Carbohydrate kinase PfkB" evidence="6">
    <location>
        <begin position="31"/>
        <end position="261"/>
    </location>
</feature>
<evidence type="ECO:0000313" key="7">
    <source>
        <dbReference type="EMBL" id="HIQ90432.1"/>
    </source>
</evidence>
<evidence type="ECO:0000256" key="3">
    <source>
        <dbReference type="ARBA" id="ARBA00022741"/>
    </source>
</evidence>
<name>A0A9D0ZS08_9FIRM</name>
<dbReference type="EMBL" id="DVFV01000042">
    <property type="protein sequence ID" value="HIQ90432.1"/>
    <property type="molecule type" value="Genomic_DNA"/>
</dbReference>
<dbReference type="InterPro" id="IPR011611">
    <property type="entry name" value="PfkB_dom"/>
</dbReference>
<dbReference type="SUPFAM" id="SSF53613">
    <property type="entry name" value="Ribokinase-like"/>
    <property type="match status" value="1"/>
</dbReference>
<dbReference type="Pfam" id="PF00294">
    <property type="entry name" value="PfkB"/>
    <property type="match status" value="1"/>
</dbReference>
<accession>A0A9D0ZS08</accession>
<reference evidence="7" key="2">
    <citation type="journal article" date="2021" name="PeerJ">
        <title>Extensive microbial diversity within the chicken gut microbiome revealed by metagenomics and culture.</title>
        <authorList>
            <person name="Gilroy R."/>
            <person name="Ravi A."/>
            <person name="Getino M."/>
            <person name="Pursley I."/>
            <person name="Horton D.L."/>
            <person name="Alikhan N.F."/>
            <person name="Baker D."/>
            <person name="Gharbi K."/>
            <person name="Hall N."/>
            <person name="Watson M."/>
            <person name="Adriaenssens E.M."/>
            <person name="Foster-Nyarko E."/>
            <person name="Jarju S."/>
            <person name="Secka A."/>
            <person name="Antonio M."/>
            <person name="Oren A."/>
            <person name="Chaudhuri R.R."/>
            <person name="La Ragione R."/>
            <person name="Hildebrand F."/>
            <person name="Pallen M.J."/>
        </authorList>
    </citation>
    <scope>NUCLEOTIDE SEQUENCE</scope>
    <source>
        <strain evidence="7">CHK147-3167</strain>
    </source>
</reference>
<dbReference type="GO" id="GO:1901135">
    <property type="term" value="P:carbohydrate derivative metabolic process"/>
    <property type="evidence" value="ECO:0007669"/>
    <property type="project" value="InterPro"/>
</dbReference>
<dbReference type="SUPFAM" id="SSF53697">
    <property type="entry name" value="SIS domain"/>
    <property type="match status" value="1"/>
</dbReference>
<evidence type="ECO:0000313" key="8">
    <source>
        <dbReference type="Proteomes" id="UP000886786"/>
    </source>
</evidence>
<keyword evidence="4" id="KW-0418">Kinase</keyword>
<dbReference type="PANTHER" id="PTHR43085">
    <property type="entry name" value="HEXOKINASE FAMILY MEMBER"/>
    <property type="match status" value="1"/>
</dbReference>
<organism evidence="7 8">
    <name type="scientific">Candidatus Coprosoma intestinipullorum</name>
    <dbReference type="NCBI Taxonomy" id="2840752"/>
    <lineage>
        <taxon>Bacteria</taxon>
        <taxon>Bacillati</taxon>
        <taxon>Bacillota</taxon>
        <taxon>Bacillota incertae sedis</taxon>
        <taxon>Candidatus Coprosoma</taxon>
    </lineage>
</organism>
<proteinExistence type="inferred from homology"/>
<reference evidence="7" key="1">
    <citation type="submission" date="2020-10" db="EMBL/GenBank/DDBJ databases">
        <authorList>
            <person name="Gilroy R."/>
        </authorList>
    </citation>
    <scope>NUCLEOTIDE SEQUENCE</scope>
    <source>
        <strain evidence="7">CHK147-3167</strain>
    </source>
</reference>
<keyword evidence="3" id="KW-0547">Nucleotide-binding</keyword>